<gene>
    <name evidence="4" type="ORF">CBF37_04100</name>
</gene>
<keyword evidence="2" id="KW-0472">Membrane</keyword>
<feature type="domain" description="CAAX prenyl protease 2/Lysostaphin resistance protein A-like" evidence="3">
    <location>
        <begin position="132"/>
        <end position="220"/>
    </location>
</feature>
<keyword evidence="2" id="KW-0812">Transmembrane</keyword>
<feature type="transmembrane region" description="Helical" evidence="2">
    <location>
        <begin position="7"/>
        <end position="29"/>
    </location>
</feature>
<feature type="transmembrane region" description="Helical" evidence="2">
    <location>
        <begin position="157"/>
        <end position="178"/>
    </location>
</feature>
<feature type="transmembrane region" description="Helical" evidence="2">
    <location>
        <begin position="127"/>
        <end position="145"/>
    </location>
</feature>
<keyword evidence="5" id="KW-1185">Reference proteome</keyword>
<dbReference type="EMBL" id="NGJS01000004">
    <property type="protein sequence ID" value="RST99515.1"/>
    <property type="molecule type" value="Genomic_DNA"/>
</dbReference>
<feature type="transmembrane region" description="Helical" evidence="2">
    <location>
        <begin position="84"/>
        <end position="107"/>
    </location>
</feature>
<organism evidence="4 5">
    <name type="scientific">Vagococcus vulneris</name>
    <dbReference type="NCBI Taxonomy" id="1977869"/>
    <lineage>
        <taxon>Bacteria</taxon>
        <taxon>Bacillati</taxon>
        <taxon>Bacillota</taxon>
        <taxon>Bacilli</taxon>
        <taxon>Lactobacillales</taxon>
        <taxon>Enterococcaceae</taxon>
        <taxon>Vagococcus</taxon>
    </lineage>
</organism>
<protein>
    <recommendedName>
        <fullName evidence="3">CAAX prenyl protease 2/Lysostaphin resistance protein A-like domain-containing protein</fullName>
    </recommendedName>
</protein>
<evidence type="ECO:0000313" key="5">
    <source>
        <dbReference type="Proteomes" id="UP000287857"/>
    </source>
</evidence>
<dbReference type="Proteomes" id="UP000287857">
    <property type="component" value="Unassembled WGS sequence"/>
</dbReference>
<comment type="similarity">
    <text evidence="1">Belongs to the UPF0177 family.</text>
</comment>
<feature type="transmembrane region" description="Helical" evidence="2">
    <location>
        <begin position="41"/>
        <end position="63"/>
    </location>
</feature>
<comment type="caution">
    <text evidence="4">The sequence shown here is derived from an EMBL/GenBank/DDBJ whole genome shotgun (WGS) entry which is preliminary data.</text>
</comment>
<evidence type="ECO:0000259" key="3">
    <source>
        <dbReference type="Pfam" id="PF02517"/>
    </source>
</evidence>
<evidence type="ECO:0000313" key="4">
    <source>
        <dbReference type="EMBL" id="RST99515.1"/>
    </source>
</evidence>
<feature type="transmembrane region" description="Helical" evidence="2">
    <location>
        <begin position="213"/>
        <end position="230"/>
    </location>
</feature>
<keyword evidence="2" id="KW-1133">Transmembrane helix</keyword>
<dbReference type="OrthoDB" id="8607342at2"/>
<feature type="transmembrane region" description="Helical" evidence="2">
    <location>
        <begin position="184"/>
        <end position="201"/>
    </location>
</feature>
<dbReference type="AlphaFoldDB" id="A0A429ZZN7"/>
<dbReference type="GO" id="GO:0004175">
    <property type="term" value="F:endopeptidase activity"/>
    <property type="evidence" value="ECO:0007669"/>
    <property type="project" value="UniProtKB-ARBA"/>
</dbReference>
<dbReference type="Pfam" id="PF02517">
    <property type="entry name" value="Rce1-like"/>
    <property type="match status" value="1"/>
</dbReference>
<proteinExistence type="inferred from homology"/>
<dbReference type="InterPro" id="IPR003675">
    <property type="entry name" value="Rce1/LyrA-like_dom"/>
</dbReference>
<sequence length="237" mass="26968">MKFWKVILNILILIGLFIVSQIPMTIVMIPSMMAQFKKTSSFGNMIVSIVFLIVFILCAWLFIWLYRKLSNDTSWSIDFKTVGIIIGTFLIGRIFVTFGTILMEKIYGVSTTANDTAIQSLFGKDSSSTIVILLSISIAIGAPLFEEIMFRGLPKAMFGSVVPNWLLWLLTSLAFASVHLSENIISFFMYFILGLLMYYVFQRRGKIVDSMLFHFLNNIFPTIALLLVYFDVINLPM</sequence>
<accession>A0A429ZZN7</accession>
<evidence type="ECO:0000256" key="2">
    <source>
        <dbReference type="SAM" id="Phobius"/>
    </source>
</evidence>
<dbReference type="GO" id="GO:0080120">
    <property type="term" value="P:CAAX-box protein maturation"/>
    <property type="evidence" value="ECO:0007669"/>
    <property type="project" value="UniProtKB-ARBA"/>
</dbReference>
<name>A0A429ZZN7_9ENTE</name>
<reference evidence="4 5" key="1">
    <citation type="submission" date="2017-05" db="EMBL/GenBank/DDBJ databases">
        <title>Vagococcus spp. assemblies.</title>
        <authorList>
            <person name="Gulvik C.A."/>
        </authorList>
    </citation>
    <scope>NUCLEOTIDE SEQUENCE [LARGE SCALE GENOMIC DNA]</scope>
    <source>
        <strain evidence="4 5">SS1995</strain>
    </source>
</reference>
<evidence type="ECO:0000256" key="1">
    <source>
        <dbReference type="ARBA" id="ARBA00009067"/>
    </source>
</evidence>
<dbReference type="RefSeq" id="WP_125983455.1">
    <property type="nucleotide sequence ID" value="NZ_NGJS01000004.1"/>
</dbReference>